<proteinExistence type="predicted"/>
<accession>A0A239C441</accession>
<evidence type="ECO:0000313" key="2">
    <source>
        <dbReference type="EMBL" id="SNS15027.1"/>
    </source>
</evidence>
<dbReference type="EMBL" id="FZOH01000002">
    <property type="protein sequence ID" value="SNS15027.1"/>
    <property type="molecule type" value="Genomic_DNA"/>
</dbReference>
<sequence>MTEIDTRFDVGPESEGSVGEDEFDLDLRLGELAGRPGHPMQPFGGAPLFGAPLEDAQTDGAGCLPTGGKGEGGTCGTQNNTCPGTCAGRNTCPATACNTCAATCAGHNTCPATQCGQTCGNTCPRTDCNTCPRTDCGQTCGDFTNCGGTCANTHCFTCRSGCQEP</sequence>
<reference evidence="3" key="1">
    <citation type="submission" date="2017-06" db="EMBL/GenBank/DDBJ databases">
        <authorList>
            <person name="Varghese N."/>
            <person name="Submissions S."/>
        </authorList>
    </citation>
    <scope>NUCLEOTIDE SEQUENCE [LARGE SCALE GENOMIC DNA]</scope>
    <source>
        <strain evidence="3">DSM 45423</strain>
    </source>
</reference>
<evidence type="ECO:0000313" key="3">
    <source>
        <dbReference type="Proteomes" id="UP000198386"/>
    </source>
</evidence>
<dbReference type="Proteomes" id="UP000198386">
    <property type="component" value="Unassembled WGS sequence"/>
</dbReference>
<dbReference type="AlphaFoldDB" id="A0A239C441"/>
<protein>
    <submittedName>
        <fullName evidence="2">Uncharacterized protein</fullName>
    </submittedName>
</protein>
<organism evidence="2 3">
    <name type="scientific">Geodermatophilus saharensis</name>
    <dbReference type="NCBI Taxonomy" id="1137994"/>
    <lineage>
        <taxon>Bacteria</taxon>
        <taxon>Bacillati</taxon>
        <taxon>Actinomycetota</taxon>
        <taxon>Actinomycetes</taxon>
        <taxon>Geodermatophilales</taxon>
        <taxon>Geodermatophilaceae</taxon>
        <taxon>Geodermatophilus</taxon>
    </lineage>
</organism>
<keyword evidence="3" id="KW-1185">Reference proteome</keyword>
<feature type="compositionally biased region" description="Basic and acidic residues" evidence="1">
    <location>
        <begin position="1"/>
        <end position="10"/>
    </location>
</feature>
<dbReference type="RefSeq" id="WP_089403282.1">
    <property type="nucleotide sequence ID" value="NZ_FZOH01000002.1"/>
</dbReference>
<feature type="region of interest" description="Disordered" evidence="1">
    <location>
        <begin position="1"/>
        <end position="20"/>
    </location>
</feature>
<dbReference type="OrthoDB" id="5216483at2"/>
<name>A0A239C441_9ACTN</name>
<gene>
    <name evidence="2" type="ORF">SAMN04488107_1618</name>
</gene>
<evidence type="ECO:0000256" key="1">
    <source>
        <dbReference type="SAM" id="MobiDB-lite"/>
    </source>
</evidence>